<accession>A0A834XVZ8</accession>
<feature type="signal peptide" evidence="1">
    <location>
        <begin position="1"/>
        <end position="18"/>
    </location>
</feature>
<organism evidence="2 3">
    <name type="scientific">Aphidius gifuensis</name>
    <name type="common">Parasitoid wasp</name>
    <dbReference type="NCBI Taxonomy" id="684658"/>
    <lineage>
        <taxon>Eukaryota</taxon>
        <taxon>Metazoa</taxon>
        <taxon>Ecdysozoa</taxon>
        <taxon>Arthropoda</taxon>
        <taxon>Hexapoda</taxon>
        <taxon>Insecta</taxon>
        <taxon>Pterygota</taxon>
        <taxon>Neoptera</taxon>
        <taxon>Endopterygota</taxon>
        <taxon>Hymenoptera</taxon>
        <taxon>Apocrita</taxon>
        <taxon>Ichneumonoidea</taxon>
        <taxon>Braconidae</taxon>
        <taxon>Aphidiinae</taxon>
        <taxon>Aphidius</taxon>
    </lineage>
</organism>
<gene>
    <name evidence="2" type="ORF">HCN44_005907</name>
</gene>
<feature type="chain" id="PRO_5032293810" description="Odorant-binding protein" evidence="1">
    <location>
        <begin position="19"/>
        <end position="142"/>
    </location>
</feature>
<name>A0A834XVZ8_APHGI</name>
<dbReference type="Proteomes" id="UP000639338">
    <property type="component" value="Unassembled WGS sequence"/>
</dbReference>
<keyword evidence="1" id="KW-0732">Signal</keyword>
<keyword evidence="3" id="KW-1185">Reference proteome</keyword>
<sequence length="142" mass="16560">MKCIYLLFYFILISSTIADDYESCKIQGYSLIQNQSVLLSFKETIRPHNAECDGKYWLYMSNKNIKSISENAFSDLQIYGLKIKASNNGLELSNKSFSGLPFLKSLYFYSPIKLNENKINIFEKLGELINLQLIEDFITWYF</sequence>
<dbReference type="EMBL" id="JACMRX010000003">
    <property type="protein sequence ID" value="KAF7993126.1"/>
    <property type="molecule type" value="Genomic_DNA"/>
</dbReference>
<evidence type="ECO:0000313" key="3">
    <source>
        <dbReference type="Proteomes" id="UP000639338"/>
    </source>
</evidence>
<reference evidence="2 3" key="1">
    <citation type="submission" date="2020-08" db="EMBL/GenBank/DDBJ databases">
        <title>Aphidius gifuensis genome sequencing and assembly.</title>
        <authorList>
            <person name="Du Z."/>
        </authorList>
    </citation>
    <scope>NUCLEOTIDE SEQUENCE [LARGE SCALE GENOMIC DNA]</scope>
    <source>
        <strain evidence="2">YNYX2018</strain>
        <tissue evidence="2">Adults</tissue>
    </source>
</reference>
<proteinExistence type="predicted"/>
<evidence type="ECO:0008006" key="4">
    <source>
        <dbReference type="Google" id="ProtNLM"/>
    </source>
</evidence>
<evidence type="ECO:0000313" key="2">
    <source>
        <dbReference type="EMBL" id="KAF7993126.1"/>
    </source>
</evidence>
<dbReference type="SUPFAM" id="SSF52058">
    <property type="entry name" value="L domain-like"/>
    <property type="match status" value="1"/>
</dbReference>
<comment type="caution">
    <text evidence="2">The sequence shown here is derived from an EMBL/GenBank/DDBJ whole genome shotgun (WGS) entry which is preliminary data.</text>
</comment>
<protein>
    <recommendedName>
        <fullName evidence="4">Odorant-binding protein</fullName>
    </recommendedName>
</protein>
<dbReference type="AlphaFoldDB" id="A0A834XVZ8"/>
<evidence type="ECO:0000256" key="1">
    <source>
        <dbReference type="SAM" id="SignalP"/>
    </source>
</evidence>